<dbReference type="NCBIfam" id="TIGR01372">
    <property type="entry name" value="soxA"/>
    <property type="match status" value="1"/>
</dbReference>
<dbReference type="SUPFAM" id="SSF103025">
    <property type="entry name" value="Folate-binding domain"/>
    <property type="match status" value="1"/>
</dbReference>
<dbReference type="InterPro" id="IPR028896">
    <property type="entry name" value="GcvT/YgfZ/DmdA"/>
</dbReference>
<dbReference type="Proteomes" id="UP000240418">
    <property type="component" value="Unassembled WGS sequence"/>
</dbReference>
<evidence type="ECO:0000259" key="4">
    <source>
        <dbReference type="Pfam" id="PF00890"/>
    </source>
</evidence>
<dbReference type="PANTHER" id="PTHR43757:SF2">
    <property type="entry name" value="AMINOMETHYLTRANSFERASE, MITOCHONDRIAL"/>
    <property type="match status" value="1"/>
</dbReference>
<dbReference type="InterPro" id="IPR013977">
    <property type="entry name" value="GcvT_C"/>
</dbReference>
<dbReference type="PRINTS" id="PR00368">
    <property type="entry name" value="FADPNR"/>
</dbReference>
<dbReference type="InterPro" id="IPR036188">
    <property type="entry name" value="FAD/NAD-bd_sf"/>
</dbReference>
<evidence type="ECO:0000313" key="9">
    <source>
        <dbReference type="Proteomes" id="UP000240418"/>
    </source>
</evidence>
<dbReference type="OrthoDB" id="5287468at2"/>
<evidence type="ECO:0000313" key="8">
    <source>
        <dbReference type="EMBL" id="PSL18043.1"/>
    </source>
</evidence>
<proteinExistence type="inferred from homology"/>
<keyword evidence="9" id="KW-1185">Reference proteome</keyword>
<feature type="domain" description="SoxA A3" evidence="7">
    <location>
        <begin position="498"/>
        <end position="583"/>
    </location>
</feature>
<dbReference type="Pfam" id="PF08669">
    <property type="entry name" value="GCV_T_C"/>
    <property type="match status" value="1"/>
</dbReference>
<evidence type="ECO:0000256" key="3">
    <source>
        <dbReference type="ARBA" id="ARBA00023002"/>
    </source>
</evidence>
<accession>A0A2P8F8K0</accession>
<keyword evidence="2" id="KW-0285">Flavoprotein</keyword>
<dbReference type="Pfam" id="PF17806">
    <property type="entry name" value="SO_alpha_A3"/>
    <property type="match status" value="1"/>
</dbReference>
<name>A0A2P8F8K0_9RHOB</name>
<dbReference type="InterPro" id="IPR006222">
    <property type="entry name" value="GCVT_N"/>
</dbReference>
<evidence type="ECO:0000259" key="5">
    <source>
        <dbReference type="Pfam" id="PF01571"/>
    </source>
</evidence>
<dbReference type="PANTHER" id="PTHR43757">
    <property type="entry name" value="AMINOMETHYLTRANSFERASE"/>
    <property type="match status" value="1"/>
</dbReference>
<dbReference type="InterPro" id="IPR041117">
    <property type="entry name" value="SoxA_A3"/>
</dbReference>
<dbReference type="PRINTS" id="PR00469">
    <property type="entry name" value="PNDRDTASEII"/>
</dbReference>
<evidence type="ECO:0000259" key="6">
    <source>
        <dbReference type="Pfam" id="PF08669"/>
    </source>
</evidence>
<evidence type="ECO:0000256" key="1">
    <source>
        <dbReference type="ARBA" id="ARBA00008609"/>
    </source>
</evidence>
<dbReference type="InterPro" id="IPR003953">
    <property type="entry name" value="FAD-dep_OxRdtase_2_FAD-bd"/>
</dbReference>
<feature type="domain" description="FAD-dependent oxidoreductase 2 FAD-binding" evidence="4">
    <location>
        <begin position="170"/>
        <end position="207"/>
    </location>
</feature>
<dbReference type="RefSeq" id="WP_106609649.1">
    <property type="nucleotide sequence ID" value="NZ_PYGJ01000013.1"/>
</dbReference>
<dbReference type="Pfam" id="PF01571">
    <property type="entry name" value="GCV_T"/>
    <property type="match status" value="1"/>
</dbReference>
<dbReference type="GO" id="GO:0008115">
    <property type="term" value="F:sarcosine oxidase activity"/>
    <property type="evidence" value="ECO:0007669"/>
    <property type="project" value="InterPro"/>
</dbReference>
<protein>
    <submittedName>
        <fullName evidence="8">N-methylglutamate dehydrogenase subunit C</fullName>
    </submittedName>
</protein>
<gene>
    <name evidence="8" type="ORF">CLV88_113114</name>
</gene>
<dbReference type="SUPFAM" id="SSF51905">
    <property type="entry name" value="FAD/NAD(P)-binding domain"/>
    <property type="match status" value="2"/>
</dbReference>
<dbReference type="Pfam" id="PF00890">
    <property type="entry name" value="FAD_binding_2"/>
    <property type="match status" value="1"/>
</dbReference>
<dbReference type="SUPFAM" id="SSF101790">
    <property type="entry name" value="Aminomethyltransferase beta-barrel domain"/>
    <property type="match status" value="1"/>
</dbReference>
<dbReference type="AlphaFoldDB" id="A0A2P8F8K0"/>
<dbReference type="Gene3D" id="3.30.1360.120">
    <property type="entry name" value="Probable tRNA modification gtpase trme, domain 1"/>
    <property type="match status" value="1"/>
</dbReference>
<dbReference type="EMBL" id="PYGJ01000013">
    <property type="protein sequence ID" value="PSL18043.1"/>
    <property type="molecule type" value="Genomic_DNA"/>
</dbReference>
<dbReference type="PIRSF" id="PIRSF037980">
    <property type="entry name" value="SoxA"/>
    <property type="match status" value="1"/>
</dbReference>
<dbReference type="InterPro" id="IPR006277">
    <property type="entry name" value="Sarcosine_oxidase_asu"/>
</dbReference>
<organism evidence="8 9">
    <name type="scientific">Shimia abyssi</name>
    <dbReference type="NCBI Taxonomy" id="1662395"/>
    <lineage>
        <taxon>Bacteria</taxon>
        <taxon>Pseudomonadati</taxon>
        <taxon>Pseudomonadota</taxon>
        <taxon>Alphaproteobacteria</taxon>
        <taxon>Rhodobacterales</taxon>
        <taxon>Roseobacteraceae</taxon>
    </lineage>
</organism>
<evidence type="ECO:0000259" key="7">
    <source>
        <dbReference type="Pfam" id="PF17806"/>
    </source>
</evidence>
<sequence>MKQVNRLSGGLVDRDQVLGFTFDGKRYEGHGGDTLASALLANGVRLMGRSFKYHRPRGVMTAGSEEPDALVELRSGGRQEPNTRATVAELFDGMQARSQNRWPSLRHDMMAVNDRLSNFLTAGFYYKTFMWPKAFWEKLYEPTIRHAAGLGRVSGEDDPDVYDKGFLHCDLLIIGAGPAGLSAALTAGRAGARVILADEDFAFGGRLNAEMFEVGGEAGSDWAKAAVAELASMGNVRLMARTTVVGAFDHGVYGAVERVADHVAAPVEGQPRQVFWRITSKRALLCAGATERPIAFANNDRPGIMMASAVRSFANRWAVAAHETVAVFTNNDDGHRTAADLIAKGVRVTAVIDTRADAPAVEGAELFAGAQVIDSRGRLGLESVRIRTAQGFTRDIVCGALAVSGGWNPNVHLTCHQRGRPQWDETLAAFVPGPDLPVGMLVAGAASGVLSTEGALRTGAEGAVAVLADLGIAATAAVPQAEDAPVDLTPFWHVSESKGRAWIDMQNDVTVKDIKLAHQENFVSVEHLKRYTTLGMATDQGKTSNMGGLAVMAELTGKSIPETGTTMFRPPYTPVSFGALAGRAVGKHFHPVRETPSHNWATERGAVFVEVGDWLRAQWFPQPGETHWRQSVDREVLATRRSVGVCDVTTLGKIDVQGADAAEFLNKVYANAFAKLPVGKVRYGLMLREDGIAYDDGTAARFAEDHFVVTTTTANAVLVYRQMEFARQCLWPDLDVQLISTTEAWAQYAVAGPNSRKLLEKIVDPRFDISNEAFPFMACGEVTICGGLRARLFRISFSGELAYEIAVPTRYGDAMIRALMDEGEAFDVVPYGTEALGVMRIEKGHAAGNELNGTTTALNLGMGRMVSKKKDCIGNTLSERAGLNMADALKLVGVKPVDATQAVKAGGHLMAKEGPVDAAHDQGYVTSAAYSPILESSIGLALLKNGAARLGEVMRIANPLEGDDVEVEIVSAHFVDPDGEKLRV</sequence>
<evidence type="ECO:0000256" key="2">
    <source>
        <dbReference type="ARBA" id="ARBA00022630"/>
    </source>
</evidence>
<dbReference type="InterPro" id="IPR029043">
    <property type="entry name" value="GcvT/YgfZ_C"/>
</dbReference>
<dbReference type="Gene3D" id="3.50.50.60">
    <property type="entry name" value="FAD/NAD(P)-binding domain"/>
    <property type="match status" value="1"/>
</dbReference>
<dbReference type="GO" id="GO:0046653">
    <property type="term" value="P:tetrahydrofolate metabolic process"/>
    <property type="evidence" value="ECO:0007669"/>
    <property type="project" value="InterPro"/>
</dbReference>
<comment type="caution">
    <text evidence="8">The sequence shown here is derived from an EMBL/GenBank/DDBJ whole genome shotgun (WGS) entry which is preliminary data.</text>
</comment>
<feature type="domain" description="Aminomethyltransferase C-terminal" evidence="6">
    <location>
        <begin position="890"/>
        <end position="976"/>
    </location>
</feature>
<dbReference type="Gene3D" id="3.10.20.440">
    <property type="entry name" value="2Fe-2S iron-sulphur cluster binding domain, sarcosine oxidase, alpha subunit, N-terminal domain"/>
    <property type="match status" value="1"/>
</dbReference>
<keyword evidence="3" id="KW-0560">Oxidoreductase</keyword>
<dbReference type="InterPro" id="IPR042204">
    <property type="entry name" value="2Fe-2S-bd_N"/>
</dbReference>
<feature type="domain" description="GCVT N-terminal" evidence="5">
    <location>
        <begin position="598"/>
        <end position="870"/>
    </location>
</feature>
<comment type="similarity">
    <text evidence="1">Belongs to the GcvT family.</text>
</comment>
<dbReference type="Pfam" id="PF13510">
    <property type="entry name" value="Fer2_4"/>
    <property type="match status" value="1"/>
</dbReference>
<reference evidence="8 9" key="1">
    <citation type="submission" date="2018-03" db="EMBL/GenBank/DDBJ databases">
        <title>Genomic Encyclopedia of Archaeal and Bacterial Type Strains, Phase II (KMG-II): from individual species to whole genera.</title>
        <authorList>
            <person name="Goeker M."/>
        </authorList>
    </citation>
    <scope>NUCLEOTIDE SEQUENCE [LARGE SCALE GENOMIC DNA]</scope>
    <source>
        <strain evidence="8 9">DSM 100673</strain>
    </source>
</reference>
<dbReference type="InterPro" id="IPR027266">
    <property type="entry name" value="TrmE/GcvT-like"/>
</dbReference>